<dbReference type="Proteomes" id="UP001558101">
    <property type="component" value="Unassembled WGS sequence"/>
</dbReference>
<gene>
    <name evidence="2" type="ORF">AB4M04_00425</name>
</gene>
<organism evidence="2 3">
    <name type="scientific">Serratia quinivorans</name>
    <dbReference type="NCBI Taxonomy" id="137545"/>
    <lineage>
        <taxon>Bacteria</taxon>
        <taxon>Pseudomonadati</taxon>
        <taxon>Pseudomonadota</taxon>
        <taxon>Gammaproteobacteria</taxon>
        <taxon>Enterobacterales</taxon>
        <taxon>Yersiniaceae</taxon>
        <taxon>Serratia</taxon>
    </lineage>
</organism>
<accession>A0ABV3UB48</accession>
<reference evidence="2 3" key="1">
    <citation type="submission" date="2024-07" db="EMBL/GenBank/DDBJ databases">
        <title>Genomes of novel Serratia strains from suburban soil.</title>
        <authorList>
            <person name="Markert E.X."/>
            <person name="Severe K."/>
            <person name="Severe L."/>
            <person name="Twing K.I."/>
            <person name="Ward L.M."/>
        </authorList>
    </citation>
    <scope>NUCLEOTIDE SEQUENCE [LARGE SCALE GENOMIC DNA]</scope>
    <source>
        <strain evidence="2 3">3C-UT</strain>
    </source>
</reference>
<evidence type="ECO:0000313" key="2">
    <source>
        <dbReference type="EMBL" id="MEX3170546.1"/>
    </source>
</evidence>
<proteinExistence type="predicted"/>
<dbReference type="RefSeq" id="WP_017891742.1">
    <property type="nucleotide sequence ID" value="NZ_JBFQXQ010000001.1"/>
</dbReference>
<protein>
    <submittedName>
        <fullName evidence="2">Uncharacterized protein</fullName>
    </submittedName>
</protein>
<dbReference type="EMBL" id="JBFQXQ010000001">
    <property type="protein sequence ID" value="MEX3170546.1"/>
    <property type="molecule type" value="Genomic_DNA"/>
</dbReference>
<feature type="transmembrane region" description="Helical" evidence="1">
    <location>
        <begin position="53"/>
        <end position="74"/>
    </location>
</feature>
<evidence type="ECO:0000313" key="3">
    <source>
        <dbReference type="Proteomes" id="UP001558101"/>
    </source>
</evidence>
<keyword evidence="1" id="KW-0472">Membrane</keyword>
<keyword evidence="1" id="KW-1133">Transmembrane helix</keyword>
<comment type="caution">
    <text evidence="2">The sequence shown here is derived from an EMBL/GenBank/DDBJ whole genome shotgun (WGS) entry which is preliminary data.</text>
</comment>
<sequence length="261" mass="29828">MRIDNLLKNEIPIVTLITALCYGIAYLFQWGYSSYFGYPTEFIYIDINTMLKTLFWLLGFGVIAATLLTGQYIALKNGRRLVALAVGFLILIFAYLIVFGFENPLKLLDSDSTITLGEISNIAYLPINLAITVNAYLQTRMYLVEAEEQGGDNEHILSMRKRELWSRSILLVLTVFTSAIFFYSAGKIAAYKSTRIYESDTNPSAFLLNVYNNKFVTGRCSKNGVSFNYSEDSTKYTYVRVSDAKRIQEIKKCFEMQRVKY</sequence>
<feature type="transmembrane region" description="Helical" evidence="1">
    <location>
        <begin position="12"/>
        <end position="33"/>
    </location>
</feature>
<evidence type="ECO:0000256" key="1">
    <source>
        <dbReference type="SAM" id="Phobius"/>
    </source>
</evidence>
<feature type="transmembrane region" description="Helical" evidence="1">
    <location>
        <begin position="121"/>
        <end position="143"/>
    </location>
</feature>
<keyword evidence="3" id="KW-1185">Reference proteome</keyword>
<feature type="transmembrane region" description="Helical" evidence="1">
    <location>
        <begin position="164"/>
        <end position="185"/>
    </location>
</feature>
<name>A0ABV3UB48_9GAMM</name>
<feature type="transmembrane region" description="Helical" evidence="1">
    <location>
        <begin position="81"/>
        <end position="101"/>
    </location>
</feature>
<keyword evidence="1" id="KW-0812">Transmembrane</keyword>